<keyword evidence="3" id="KW-0408">Iron</keyword>
<dbReference type="InterPro" id="IPR050294">
    <property type="entry name" value="RnfB_subfamily"/>
</dbReference>
<evidence type="ECO:0000256" key="2">
    <source>
        <dbReference type="ARBA" id="ARBA00022723"/>
    </source>
</evidence>
<dbReference type="STRING" id="206665.SAMN04488516_11025"/>
<dbReference type="OrthoDB" id="9789030at2"/>
<dbReference type="PROSITE" id="PS00198">
    <property type="entry name" value="4FE4S_FER_1"/>
    <property type="match status" value="2"/>
</dbReference>
<evidence type="ECO:0000259" key="5">
    <source>
        <dbReference type="PROSITE" id="PS51379"/>
    </source>
</evidence>
<feature type="domain" description="4Fe-4S ferredoxin-type" evidence="5">
    <location>
        <begin position="77"/>
        <end position="106"/>
    </location>
</feature>
<keyword evidence="2" id="KW-0479">Metal-binding</keyword>
<reference evidence="6 7" key="1">
    <citation type="submission" date="2016-10" db="EMBL/GenBank/DDBJ databases">
        <authorList>
            <person name="de Groot N.N."/>
        </authorList>
    </citation>
    <scope>NUCLEOTIDE SEQUENCE [LARGE SCALE GENOMIC DNA]</scope>
    <source>
        <strain evidence="6 7">DSM 15269</strain>
    </source>
</reference>
<protein>
    <submittedName>
        <fullName evidence="6">Fe-S-cluster-containing dehydrogenase component</fullName>
    </submittedName>
</protein>
<keyword evidence="4" id="KW-0411">Iron-sulfur</keyword>
<dbReference type="CDD" id="cd16370">
    <property type="entry name" value="DMSOR_beta_like"/>
    <property type="match status" value="1"/>
</dbReference>
<keyword evidence="7" id="KW-1185">Reference proteome</keyword>
<gene>
    <name evidence="6" type="ORF">SAMN04488516_11025</name>
</gene>
<dbReference type="Pfam" id="PF12838">
    <property type="entry name" value="Fer4_7"/>
    <property type="match status" value="1"/>
</dbReference>
<organism evidence="6 7">
    <name type="scientific">Desulfonauticus submarinus</name>
    <dbReference type="NCBI Taxonomy" id="206665"/>
    <lineage>
        <taxon>Bacteria</taxon>
        <taxon>Pseudomonadati</taxon>
        <taxon>Thermodesulfobacteriota</taxon>
        <taxon>Desulfovibrionia</taxon>
        <taxon>Desulfovibrionales</taxon>
        <taxon>Desulfonauticaceae</taxon>
        <taxon>Desulfonauticus</taxon>
    </lineage>
</organism>
<dbReference type="SUPFAM" id="SSF54862">
    <property type="entry name" value="4Fe-4S ferredoxins"/>
    <property type="match status" value="1"/>
</dbReference>
<proteinExistence type="predicted"/>
<feature type="domain" description="4Fe-4S ferredoxin-type" evidence="5">
    <location>
        <begin position="113"/>
        <end position="133"/>
    </location>
</feature>
<dbReference type="GO" id="GO:0051539">
    <property type="term" value="F:4 iron, 4 sulfur cluster binding"/>
    <property type="evidence" value="ECO:0007669"/>
    <property type="project" value="UniProtKB-KW"/>
</dbReference>
<feature type="domain" description="4Fe-4S ferredoxin-type" evidence="5">
    <location>
        <begin position="45"/>
        <end position="76"/>
    </location>
</feature>
<feature type="domain" description="4Fe-4S ferredoxin-type" evidence="5">
    <location>
        <begin position="2"/>
        <end position="35"/>
    </location>
</feature>
<sequence length="141" mass="15151">MKRLKAIDMKRCIGCYSCVLACARLVHKSISWQKSGIQIHSLGGLSTGFDATYCLACDPPPCAEACPTEALKPKKGGGIMLVSKYCIGCGNCAKACPIGAITFDSESQKPIFCLHCGQCVNFCPHHCLSLVDVKEKPKKQP</sequence>
<dbReference type="RefSeq" id="WP_092065872.1">
    <property type="nucleotide sequence ID" value="NZ_FNIN01000010.1"/>
</dbReference>
<dbReference type="PANTHER" id="PTHR42859">
    <property type="entry name" value="OXIDOREDUCTASE"/>
    <property type="match status" value="1"/>
</dbReference>
<evidence type="ECO:0000256" key="3">
    <source>
        <dbReference type="ARBA" id="ARBA00023004"/>
    </source>
</evidence>
<accession>A0A1H0F0D0</accession>
<dbReference type="Gene3D" id="3.30.70.20">
    <property type="match status" value="2"/>
</dbReference>
<dbReference type="InterPro" id="IPR017896">
    <property type="entry name" value="4Fe4S_Fe-S-bd"/>
</dbReference>
<dbReference type="Proteomes" id="UP000199602">
    <property type="component" value="Unassembled WGS sequence"/>
</dbReference>
<dbReference type="PROSITE" id="PS51379">
    <property type="entry name" value="4FE4S_FER_2"/>
    <property type="match status" value="4"/>
</dbReference>
<dbReference type="InterPro" id="IPR017900">
    <property type="entry name" value="4Fe4S_Fe_S_CS"/>
</dbReference>
<dbReference type="EMBL" id="FNIN01000010">
    <property type="protein sequence ID" value="SDN88114.1"/>
    <property type="molecule type" value="Genomic_DNA"/>
</dbReference>
<dbReference type="Pfam" id="PF13237">
    <property type="entry name" value="Fer4_10"/>
    <property type="match status" value="1"/>
</dbReference>
<name>A0A1H0F0D0_9BACT</name>
<keyword evidence="1" id="KW-0004">4Fe-4S</keyword>
<dbReference type="AlphaFoldDB" id="A0A1H0F0D0"/>
<evidence type="ECO:0000313" key="7">
    <source>
        <dbReference type="Proteomes" id="UP000199602"/>
    </source>
</evidence>
<dbReference type="PANTHER" id="PTHR42859:SF15">
    <property type="entry name" value="IRON-SULFUR CLUSTER BINDING PROTEIN"/>
    <property type="match status" value="1"/>
</dbReference>
<dbReference type="GO" id="GO:0046872">
    <property type="term" value="F:metal ion binding"/>
    <property type="evidence" value="ECO:0007669"/>
    <property type="project" value="UniProtKB-KW"/>
</dbReference>
<evidence type="ECO:0000256" key="4">
    <source>
        <dbReference type="ARBA" id="ARBA00023014"/>
    </source>
</evidence>
<evidence type="ECO:0000256" key="1">
    <source>
        <dbReference type="ARBA" id="ARBA00022485"/>
    </source>
</evidence>
<evidence type="ECO:0000313" key="6">
    <source>
        <dbReference type="EMBL" id="SDN88114.1"/>
    </source>
</evidence>